<dbReference type="EnsemblFungi" id="EJT81996">
    <property type="protein sequence ID" value="EJT81996"/>
    <property type="gene ID" value="GGTG_01970"/>
</dbReference>
<accession>J3NL29</accession>
<feature type="region of interest" description="Disordered" evidence="1">
    <location>
        <begin position="152"/>
        <end position="171"/>
    </location>
</feature>
<reference evidence="2" key="2">
    <citation type="submission" date="2010-07" db="EMBL/GenBank/DDBJ databases">
        <authorList>
            <consortium name="The Broad Institute Genome Sequencing Platform"/>
            <consortium name="Broad Institute Genome Sequencing Center for Infectious Disease"/>
            <person name="Ma L.-J."/>
            <person name="Dead R."/>
            <person name="Young S."/>
            <person name="Zeng Q."/>
            <person name="Koehrsen M."/>
            <person name="Alvarado L."/>
            <person name="Berlin A."/>
            <person name="Chapman S.B."/>
            <person name="Chen Z."/>
            <person name="Freedman E."/>
            <person name="Gellesch M."/>
            <person name="Goldberg J."/>
            <person name="Griggs A."/>
            <person name="Gujja S."/>
            <person name="Heilman E.R."/>
            <person name="Heiman D."/>
            <person name="Hepburn T."/>
            <person name="Howarth C."/>
            <person name="Jen D."/>
            <person name="Larson L."/>
            <person name="Mehta T."/>
            <person name="Neiman D."/>
            <person name="Pearson M."/>
            <person name="Roberts A."/>
            <person name="Saif S."/>
            <person name="Shea T."/>
            <person name="Shenoy N."/>
            <person name="Sisk P."/>
            <person name="Stolte C."/>
            <person name="Sykes S."/>
            <person name="Walk T."/>
            <person name="White J."/>
            <person name="Yandava C."/>
            <person name="Haas B."/>
            <person name="Nusbaum C."/>
            <person name="Birren B."/>
        </authorList>
    </citation>
    <scope>NUCLEOTIDE SEQUENCE</scope>
    <source>
        <strain evidence="2">R3-111a-1</strain>
    </source>
</reference>
<organism evidence="2">
    <name type="scientific">Gaeumannomyces tritici (strain R3-111a-1)</name>
    <name type="common">Wheat and barley take-all root rot fungus</name>
    <name type="synonym">Gaeumannomyces graminis var. tritici</name>
    <dbReference type="NCBI Taxonomy" id="644352"/>
    <lineage>
        <taxon>Eukaryota</taxon>
        <taxon>Fungi</taxon>
        <taxon>Dikarya</taxon>
        <taxon>Ascomycota</taxon>
        <taxon>Pezizomycotina</taxon>
        <taxon>Sordariomycetes</taxon>
        <taxon>Sordariomycetidae</taxon>
        <taxon>Magnaporthales</taxon>
        <taxon>Magnaporthaceae</taxon>
        <taxon>Gaeumannomyces</taxon>
    </lineage>
</organism>
<evidence type="ECO:0000313" key="2">
    <source>
        <dbReference type="EMBL" id="EJT81996.1"/>
    </source>
</evidence>
<dbReference type="RefSeq" id="XP_009218005.1">
    <property type="nucleotide sequence ID" value="XM_009219741.1"/>
</dbReference>
<dbReference type="AlphaFoldDB" id="J3NL29"/>
<keyword evidence="4" id="KW-1185">Reference proteome</keyword>
<evidence type="ECO:0000313" key="3">
    <source>
        <dbReference type="EnsemblFungi" id="EJT81996"/>
    </source>
</evidence>
<gene>
    <name evidence="3" type="primary">20342428</name>
    <name evidence="2" type="ORF">GGTG_01970</name>
</gene>
<protein>
    <submittedName>
        <fullName evidence="2 3">Uncharacterized protein</fullName>
    </submittedName>
</protein>
<sequence length="209" mass="22978">MEGIILTYVRGMPQRKGRRLLWRFQLRSRVGSGTLSAGEGQAGRRQVNGVSTQDESVTTIVLCFGGRDKGSARSRCTTQQQGPEGPSPLWRGARMTGEAIGQDMTSEPSWSSREGRTLRGLAEVGQKRPLRGMPGHRYPTVLVRFWLLSSGKPPRRKSSTRHPCGAALASHKRPRWPVSSWALLPTHTTTTTRSVGVQHNLKARTQGVG</sequence>
<dbReference type="HOGENOM" id="CLU_1315482_0_0_1"/>
<reference evidence="4" key="1">
    <citation type="submission" date="2010-07" db="EMBL/GenBank/DDBJ databases">
        <title>The genome sequence of Gaeumannomyces graminis var. tritici strain R3-111a-1.</title>
        <authorList>
            <consortium name="The Broad Institute Genome Sequencing Platform"/>
            <person name="Ma L.-J."/>
            <person name="Dead R."/>
            <person name="Young S."/>
            <person name="Zeng Q."/>
            <person name="Koehrsen M."/>
            <person name="Alvarado L."/>
            <person name="Berlin A."/>
            <person name="Chapman S.B."/>
            <person name="Chen Z."/>
            <person name="Freedman E."/>
            <person name="Gellesch M."/>
            <person name="Goldberg J."/>
            <person name="Griggs A."/>
            <person name="Gujja S."/>
            <person name="Heilman E.R."/>
            <person name="Heiman D."/>
            <person name="Hepburn T."/>
            <person name="Howarth C."/>
            <person name="Jen D."/>
            <person name="Larson L."/>
            <person name="Mehta T."/>
            <person name="Neiman D."/>
            <person name="Pearson M."/>
            <person name="Roberts A."/>
            <person name="Saif S."/>
            <person name="Shea T."/>
            <person name="Shenoy N."/>
            <person name="Sisk P."/>
            <person name="Stolte C."/>
            <person name="Sykes S."/>
            <person name="Walk T."/>
            <person name="White J."/>
            <person name="Yandava C."/>
            <person name="Haas B."/>
            <person name="Nusbaum C."/>
            <person name="Birren B."/>
        </authorList>
    </citation>
    <scope>NUCLEOTIDE SEQUENCE [LARGE SCALE GENOMIC DNA]</scope>
    <source>
        <strain evidence="4">R3-111a-1</strain>
    </source>
</reference>
<dbReference type="GeneID" id="20342428"/>
<dbReference type="VEuPathDB" id="FungiDB:GGTG_01970"/>
<name>J3NL29_GAET3</name>
<reference evidence="3" key="5">
    <citation type="submission" date="2018-04" db="UniProtKB">
        <authorList>
            <consortium name="EnsemblFungi"/>
        </authorList>
    </citation>
    <scope>IDENTIFICATION</scope>
    <source>
        <strain evidence="3">R3-111a-1</strain>
    </source>
</reference>
<feature type="region of interest" description="Disordered" evidence="1">
    <location>
        <begin position="71"/>
        <end position="91"/>
    </location>
</feature>
<proteinExistence type="predicted"/>
<evidence type="ECO:0000256" key="1">
    <source>
        <dbReference type="SAM" id="MobiDB-lite"/>
    </source>
</evidence>
<reference evidence="3" key="4">
    <citation type="journal article" date="2015" name="G3 (Bethesda)">
        <title>Genome sequences of three phytopathogenic species of the Magnaporthaceae family of fungi.</title>
        <authorList>
            <person name="Okagaki L.H."/>
            <person name="Nunes C.C."/>
            <person name="Sailsbery J."/>
            <person name="Clay B."/>
            <person name="Brown D."/>
            <person name="John T."/>
            <person name="Oh Y."/>
            <person name="Young N."/>
            <person name="Fitzgerald M."/>
            <person name="Haas B.J."/>
            <person name="Zeng Q."/>
            <person name="Young S."/>
            <person name="Adiconis X."/>
            <person name="Fan L."/>
            <person name="Levin J.Z."/>
            <person name="Mitchell T.K."/>
            <person name="Okubara P.A."/>
            <person name="Farman M.L."/>
            <person name="Kohn L.M."/>
            <person name="Birren B."/>
            <person name="Ma L.-J."/>
            <person name="Dean R.A."/>
        </authorList>
    </citation>
    <scope>NUCLEOTIDE SEQUENCE</scope>
    <source>
        <strain evidence="3">R3-111a-1</strain>
    </source>
</reference>
<reference evidence="2" key="3">
    <citation type="submission" date="2010-09" db="EMBL/GenBank/DDBJ databases">
        <title>Annotation of Gaeumannomyces graminis var. tritici R3-111a-1.</title>
        <authorList>
            <consortium name="The Broad Institute Genome Sequencing Platform"/>
            <person name="Ma L.-J."/>
            <person name="Dead R."/>
            <person name="Young S.K."/>
            <person name="Zeng Q."/>
            <person name="Gargeya S."/>
            <person name="Fitzgerald M."/>
            <person name="Haas B."/>
            <person name="Abouelleil A."/>
            <person name="Alvarado L."/>
            <person name="Arachchi H.M."/>
            <person name="Berlin A."/>
            <person name="Brown A."/>
            <person name="Chapman S.B."/>
            <person name="Chen Z."/>
            <person name="Dunbar C."/>
            <person name="Freedman E."/>
            <person name="Gearin G."/>
            <person name="Gellesch M."/>
            <person name="Goldberg J."/>
            <person name="Griggs A."/>
            <person name="Gujja S."/>
            <person name="Heiman D."/>
            <person name="Howarth C."/>
            <person name="Larson L."/>
            <person name="Lui A."/>
            <person name="MacDonald P.J.P."/>
            <person name="Mehta T."/>
            <person name="Montmayeur A."/>
            <person name="Murphy C."/>
            <person name="Neiman D."/>
            <person name="Pearson M."/>
            <person name="Priest M."/>
            <person name="Roberts A."/>
            <person name="Saif S."/>
            <person name="Shea T."/>
            <person name="Shenoy N."/>
            <person name="Sisk P."/>
            <person name="Stolte C."/>
            <person name="Sykes S."/>
            <person name="Yandava C."/>
            <person name="Wortman J."/>
            <person name="Nusbaum C."/>
            <person name="Birren B."/>
        </authorList>
    </citation>
    <scope>NUCLEOTIDE SEQUENCE</scope>
    <source>
        <strain evidence="2">R3-111a-1</strain>
    </source>
</reference>
<dbReference type="EMBL" id="GL385395">
    <property type="protein sequence ID" value="EJT81996.1"/>
    <property type="molecule type" value="Genomic_DNA"/>
</dbReference>
<evidence type="ECO:0000313" key="4">
    <source>
        <dbReference type="Proteomes" id="UP000006039"/>
    </source>
</evidence>
<dbReference type="Proteomes" id="UP000006039">
    <property type="component" value="Unassembled WGS sequence"/>
</dbReference>